<dbReference type="RefSeq" id="WP_316661898.1">
    <property type="nucleotide sequence ID" value="NZ_JAWHTF010000003.1"/>
</dbReference>
<dbReference type="Gene3D" id="2.60.40.10">
    <property type="entry name" value="Immunoglobulins"/>
    <property type="match status" value="2"/>
</dbReference>
<dbReference type="InterPro" id="IPR026444">
    <property type="entry name" value="Secre_tail"/>
</dbReference>
<accession>A0ABU3U6L7</accession>
<proteinExistence type="predicted"/>
<sequence>MKILFITWLCCFSVILGFGQSIDKIEYFFNTDPGFDNGTDITPNANSGDLTQTASINIGSLTGFNSLYIRTMDNTGTWTMYEKRIFYVTDFMLQTIAGEITAAEYFFNTDPGFGGGTALPIDPNTGDLTQSYVIPVGSLTGFNSLYIRTKDEFDVWSIYEKRIFYVTDFTPTVIASEITRAEYFFNTDPGFDNGTDIAIDPNSGNLTQVIDIPTNLPVGFNNLYIRVLDDFGVWSLYEKRIFYVEDTADLTIPSIIGAEYFYDTDPGFGNGYAGSITPTGNPDEFTIDLGTSNEICDLHDFYIRLQNSDGTWSLYDYSFDLDIFDNEPPTIVVFPNITAELDASGQASITLADVDNGTYDDCELVSVVLNQAQFDYTCTDLGVKSVTITATDAEAKVSNQNVDITVVDLINPVAVAKNITVQLDTNGEATITGAQIDNGSTDNCSVTNFSLDVSSFDCNDLGANIVTLTAIDQSGNNSTDAPTATVTIQDNINPTVITQNINVQLDASGNASIVADDVDNGSSDNCTINIRSLDITSFTCANLGANVVTLTVTDQSGNSANDTATVTVEDMIDPVAIGQDITVDLDGNPSVTITANDVDNGSSDNCGFSLSIDVDTFTTEGIYPVQLTATDGSGNMHSVTVMVTVEDSSLGIEDFKISTENIKLYPVPTDDILNISTKLIIDEITIYDLSGKKVKKIIEPHNIINIGELSTGLYFLNFKVENQSLIKRIVKI</sequence>
<evidence type="ECO:0000256" key="1">
    <source>
        <dbReference type="ARBA" id="ARBA00022729"/>
    </source>
</evidence>
<dbReference type="NCBIfam" id="TIGR04183">
    <property type="entry name" value="Por_Secre_tail"/>
    <property type="match status" value="1"/>
</dbReference>
<protein>
    <submittedName>
        <fullName evidence="3">T9SS type A sorting domain-containing protein</fullName>
    </submittedName>
</protein>
<dbReference type="PANTHER" id="PTHR24273:SF32">
    <property type="entry name" value="HYALIN"/>
    <property type="match status" value="1"/>
</dbReference>
<dbReference type="InterPro" id="IPR035986">
    <property type="entry name" value="PKD_dom_sf"/>
</dbReference>
<evidence type="ECO:0000313" key="3">
    <source>
        <dbReference type="EMBL" id="MDU8885972.1"/>
    </source>
</evidence>
<dbReference type="InterPro" id="IPR013783">
    <property type="entry name" value="Ig-like_fold"/>
</dbReference>
<dbReference type="PANTHER" id="PTHR24273">
    <property type="entry name" value="FI04643P-RELATED"/>
    <property type="match status" value="1"/>
</dbReference>
<dbReference type="EMBL" id="JAWHTF010000003">
    <property type="protein sequence ID" value="MDU8885972.1"/>
    <property type="molecule type" value="Genomic_DNA"/>
</dbReference>
<dbReference type="Proteomes" id="UP001268651">
    <property type="component" value="Unassembled WGS sequence"/>
</dbReference>
<keyword evidence="4" id="KW-1185">Reference proteome</keyword>
<feature type="domain" description="Secretion system C-terminal sorting" evidence="2">
    <location>
        <begin position="664"/>
        <end position="730"/>
    </location>
</feature>
<reference evidence="3 4" key="1">
    <citation type="submission" date="2023-10" db="EMBL/GenBank/DDBJ databases">
        <title>Marimonas sp. nov. isolated from tidal mud flat.</title>
        <authorList>
            <person name="Jaincy N.J."/>
            <person name="Srinivasan S."/>
            <person name="Lee S.-S."/>
        </authorList>
    </citation>
    <scope>NUCLEOTIDE SEQUENCE [LARGE SCALE GENOMIC DNA]</scope>
    <source>
        <strain evidence="3 4">MJ-SS3</strain>
    </source>
</reference>
<name>A0ABU3U6L7_9FLAO</name>
<keyword evidence="1" id="KW-0732">Signal</keyword>
<comment type="caution">
    <text evidence="3">The sequence shown here is derived from an EMBL/GenBank/DDBJ whole genome shotgun (WGS) entry which is preliminary data.</text>
</comment>
<gene>
    <name evidence="3" type="ORF">RXV94_07355</name>
</gene>
<organism evidence="3 4">
    <name type="scientific">Gilvirhabdus luticola</name>
    <dbReference type="NCBI Taxonomy" id="3079858"/>
    <lineage>
        <taxon>Bacteria</taxon>
        <taxon>Pseudomonadati</taxon>
        <taxon>Bacteroidota</taxon>
        <taxon>Flavobacteriia</taxon>
        <taxon>Flavobacteriales</taxon>
        <taxon>Flavobacteriaceae</taxon>
        <taxon>Gilvirhabdus</taxon>
    </lineage>
</organism>
<evidence type="ECO:0000313" key="4">
    <source>
        <dbReference type="Proteomes" id="UP001268651"/>
    </source>
</evidence>
<evidence type="ECO:0000259" key="2">
    <source>
        <dbReference type="Pfam" id="PF18962"/>
    </source>
</evidence>
<dbReference type="SUPFAM" id="SSF49299">
    <property type="entry name" value="PKD domain"/>
    <property type="match status" value="1"/>
</dbReference>
<dbReference type="Pfam" id="PF18962">
    <property type="entry name" value="Por_Secre_tail"/>
    <property type="match status" value="1"/>
</dbReference>